<evidence type="ECO:0008006" key="5">
    <source>
        <dbReference type="Google" id="ProtNLM"/>
    </source>
</evidence>
<gene>
    <name evidence="3" type="ORF">D1223_04425</name>
</gene>
<dbReference type="InterPro" id="IPR009081">
    <property type="entry name" value="PP-bd_ACP"/>
</dbReference>
<evidence type="ECO:0000259" key="1">
    <source>
        <dbReference type="Pfam" id="PF00501"/>
    </source>
</evidence>
<sequence length="552" mass="60354">MPFLNGFAVADGSRVALIAPDEGASITYAALDARANAAAEALRNRRNLVFIEARNTIQSVVNYCAALRSGSVVHLLDSFDTKKAQSLIDAYAPNVLMSDDATETFNSRPLDLHPDLAALLSTSGSTGTPKFVKLSRENLKANARSIVDYLGITPADRALNNLKPHYSFGLSIINSHFEAGASIVLTDRSWMEDAFWQTLDETRATSISGVPYSYEMLERRQFDPADHASLRYAAQAGGKLHPRLVRHFAGLFSRCGKEFFVMYGQTEAAPRMSFLPPDMAADYPHSIGRAIPGGELMVLDDDGVPVENLGEEGILAYRGANVMMGYALEPDELASDDTPDILLTGDLAREIAPDLFEITGRVSRFVKPFGLRISLDQVEAFAKTMHAHVAVTGTDEKIVIALEGDLGPQAGREIVDASSERFSLPAETFEARMFDALPLLSNGKIDYAAIKRAGSTERVSVFRRIAFLIKDALGFSQDRPETIMEAFRSVMQTDHISADDTFESLGGDSLSYVSLTLELEQLLGQNLPRNWTSTSIDALEALREDARLVRMA</sequence>
<evidence type="ECO:0000313" key="4">
    <source>
        <dbReference type="Proteomes" id="UP000266385"/>
    </source>
</evidence>
<dbReference type="InterPro" id="IPR000873">
    <property type="entry name" value="AMP-dep_synth/lig_dom"/>
</dbReference>
<keyword evidence="4" id="KW-1185">Reference proteome</keyword>
<dbReference type="SUPFAM" id="SSF47336">
    <property type="entry name" value="ACP-like"/>
    <property type="match status" value="1"/>
</dbReference>
<dbReference type="Gene3D" id="1.10.1200.10">
    <property type="entry name" value="ACP-like"/>
    <property type="match status" value="1"/>
</dbReference>
<dbReference type="Pfam" id="PF00501">
    <property type="entry name" value="AMP-binding"/>
    <property type="match status" value="1"/>
</dbReference>
<dbReference type="InterPro" id="IPR050237">
    <property type="entry name" value="ATP-dep_AMP-bd_enzyme"/>
</dbReference>
<accession>A0A399RRZ5</accession>
<dbReference type="AlphaFoldDB" id="A0A399RRZ5"/>
<dbReference type="Proteomes" id="UP000266385">
    <property type="component" value="Unassembled WGS sequence"/>
</dbReference>
<organism evidence="3 4">
    <name type="scientific">Henriciella mobilis</name>
    <dbReference type="NCBI Taxonomy" id="2305467"/>
    <lineage>
        <taxon>Bacteria</taxon>
        <taxon>Pseudomonadati</taxon>
        <taxon>Pseudomonadota</taxon>
        <taxon>Alphaproteobacteria</taxon>
        <taxon>Hyphomonadales</taxon>
        <taxon>Hyphomonadaceae</taxon>
        <taxon>Henriciella</taxon>
    </lineage>
</organism>
<feature type="domain" description="Carrier" evidence="2">
    <location>
        <begin position="482"/>
        <end position="530"/>
    </location>
</feature>
<dbReference type="Gene3D" id="3.40.50.12780">
    <property type="entry name" value="N-terminal domain of ligase-like"/>
    <property type="match status" value="1"/>
</dbReference>
<dbReference type="RefSeq" id="WP_119375171.1">
    <property type="nucleotide sequence ID" value="NZ_QWFX01000005.1"/>
</dbReference>
<dbReference type="EMBL" id="QWFX01000005">
    <property type="protein sequence ID" value="RIJ33093.1"/>
    <property type="molecule type" value="Genomic_DNA"/>
</dbReference>
<feature type="domain" description="AMP-dependent synthetase/ligase" evidence="1">
    <location>
        <begin position="111"/>
        <end position="326"/>
    </location>
</feature>
<dbReference type="SUPFAM" id="SSF56801">
    <property type="entry name" value="Acetyl-CoA synthetase-like"/>
    <property type="match status" value="1"/>
</dbReference>
<dbReference type="PANTHER" id="PTHR43767:SF1">
    <property type="entry name" value="NONRIBOSOMAL PEPTIDE SYNTHASE PES1 (EUROFUNG)-RELATED"/>
    <property type="match status" value="1"/>
</dbReference>
<dbReference type="Pfam" id="PF00550">
    <property type="entry name" value="PP-binding"/>
    <property type="match status" value="1"/>
</dbReference>
<name>A0A399RRZ5_9PROT</name>
<proteinExistence type="predicted"/>
<dbReference type="InterPro" id="IPR042099">
    <property type="entry name" value="ANL_N_sf"/>
</dbReference>
<dbReference type="OrthoDB" id="9803968at2"/>
<dbReference type="InterPro" id="IPR036736">
    <property type="entry name" value="ACP-like_sf"/>
</dbReference>
<evidence type="ECO:0000313" key="3">
    <source>
        <dbReference type="EMBL" id="RIJ33093.1"/>
    </source>
</evidence>
<evidence type="ECO:0000259" key="2">
    <source>
        <dbReference type="Pfam" id="PF00550"/>
    </source>
</evidence>
<reference evidence="3 4" key="1">
    <citation type="submission" date="2018-08" db="EMBL/GenBank/DDBJ databases">
        <title>Henriciella mobilis sp. nov., isolated from seawater.</title>
        <authorList>
            <person name="Cheng H."/>
            <person name="Wu Y.-H."/>
            <person name="Xu X.-W."/>
            <person name="Guo L.-L."/>
        </authorList>
    </citation>
    <scope>NUCLEOTIDE SEQUENCE [LARGE SCALE GENOMIC DNA]</scope>
    <source>
        <strain evidence="3 4">JN25</strain>
    </source>
</reference>
<protein>
    <recommendedName>
        <fullName evidence="5">AMP-dependent synthetase</fullName>
    </recommendedName>
</protein>
<comment type="caution">
    <text evidence="3">The sequence shown here is derived from an EMBL/GenBank/DDBJ whole genome shotgun (WGS) entry which is preliminary data.</text>
</comment>
<dbReference type="PANTHER" id="PTHR43767">
    <property type="entry name" value="LONG-CHAIN-FATTY-ACID--COA LIGASE"/>
    <property type="match status" value="1"/>
</dbReference>